<sequence>MLWAAFCLAFFAFLRAGEFTCPSWASFDESGMLAVGDVAVDSHSNPSYLSVRLKRSKGDPFALGITLYVGRSFGKLCAVSAVLAYLAVRPRTPGPFFIFQDGNVLSRHRLVSELSTALRSIGLDPSHYKGHSFRIGAASAAARAGLNDLLIQTLGRWKSAAFQSYIRTSREQICSVAPRLLI</sequence>
<reference evidence="5" key="1">
    <citation type="journal article" date="2010" name="Nature">
        <title>The Amphimedon queenslandica genome and the evolution of animal complexity.</title>
        <authorList>
            <person name="Srivastava M."/>
            <person name="Simakov O."/>
            <person name="Chapman J."/>
            <person name="Fahey B."/>
            <person name="Gauthier M.E."/>
            <person name="Mitros T."/>
            <person name="Richards G.S."/>
            <person name="Conaco C."/>
            <person name="Dacre M."/>
            <person name="Hellsten U."/>
            <person name="Larroux C."/>
            <person name="Putnam N.H."/>
            <person name="Stanke M."/>
            <person name="Adamska M."/>
            <person name="Darling A."/>
            <person name="Degnan S.M."/>
            <person name="Oakley T.H."/>
            <person name="Plachetzki D.C."/>
            <person name="Zhai Y."/>
            <person name="Adamski M."/>
            <person name="Calcino A."/>
            <person name="Cummins S.F."/>
            <person name="Goodstein D.M."/>
            <person name="Harris C."/>
            <person name="Jackson D.J."/>
            <person name="Leys S.P."/>
            <person name="Shu S."/>
            <person name="Woodcroft B.J."/>
            <person name="Vervoort M."/>
            <person name="Kosik K.S."/>
            <person name="Manning G."/>
            <person name="Degnan B.M."/>
            <person name="Rokhsar D.S."/>
        </authorList>
    </citation>
    <scope>NUCLEOTIDE SEQUENCE [LARGE SCALE GENOMIC DNA]</scope>
</reference>
<evidence type="ECO:0000256" key="2">
    <source>
        <dbReference type="SAM" id="SignalP"/>
    </source>
</evidence>
<protein>
    <recommendedName>
        <fullName evidence="3">Tyr recombinase domain-containing protein</fullName>
    </recommendedName>
</protein>
<dbReference type="OMA" id="CGIRIRY"/>
<dbReference type="PANTHER" id="PTHR34605">
    <property type="entry name" value="PHAGE_INTEGRASE DOMAIN-CONTAINING PROTEIN"/>
    <property type="match status" value="1"/>
</dbReference>
<feature type="signal peptide" evidence="2">
    <location>
        <begin position="1"/>
        <end position="16"/>
    </location>
</feature>
<dbReference type="Proteomes" id="UP000007879">
    <property type="component" value="Unassembled WGS sequence"/>
</dbReference>
<dbReference type="GO" id="GO:0015074">
    <property type="term" value="P:DNA integration"/>
    <property type="evidence" value="ECO:0007669"/>
    <property type="project" value="InterPro"/>
</dbReference>
<feature type="chain" id="PRO_5010865360" description="Tyr recombinase domain-containing protein" evidence="2">
    <location>
        <begin position="17"/>
        <end position="182"/>
    </location>
</feature>
<organism evidence="4">
    <name type="scientific">Amphimedon queenslandica</name>
    <name type="common">Sponge</name>
    <dbReference type="NCBI Taxonomy" id="400682"/>
    <lineage>
        <taxon>Eukaryota</taxon>
        <taxon>Metazoa</taxon>
        <taxon>Porifera</taxon>
        <taxon>Demospongiae</taxon>
        <taxon>Heteroscleromorpha</taxon>
        <taxon>Haplosclerida</taxon>
        <taxon>Niphatidae</taxon>
        <taxon>Amphimedon</taxon>
    </lineage>
</organism>
<dbReference type="GO" id="GO:0003677">
    <property type="term" value="F:DNA binding"/>
    <property type="evidence" value="ECO:0007669"/>
    <property type="project" value="InterPro"/>
</dbReference>
<dbReference type="InterPro" id="IPR013762">
    <property type="entry name" value="Integrase-like_cat_sf"/>
</dbReference>
<evidence type="ECO:0000313" key="5">
    <source>
        <dbReference type="Proteomes" id="UP000007879"/>
    </source>
</evidence>
<dbReference type="OrthoDB" id="3017464at2759"/>
<dbReference type="InParanoid" id="A0A1X7TYP9"/>
<evidence type="ECO:0000256" key="1">
    <source>
        <dbReference type="ARBA" id="ARBA00023172"/>
    </source>
</evidence>
<dbReference type="InterPro" id="IPR052925">
    <property type="entry name" value="Phage_Integrase-like_Recomb"/>
</dbReference>
<dbReference type="KEGG" id="aqu:105314192"/>
<dbReference type="GO" id="GO:0006310">
    <property type="term" value="P:DNA recombination"/>
    <property type="evidence" value="ECO:0007669"/>
    <property type="project" value="UniProtKB-KW"/>
</dbReference>
<name>A0A1X7TYP9_AMPQE</name>
<dbReference type="AlphaFoldDB" id="A0A1X7TYP9"/>
<feature type="domain" description="Tyr recombinase" evidence="3">
    <location>
        <begin position="1"/>
        <end position="178"/>
    </location>
</feature>
<dbReference type="EnsemblMetazoa" id="Aqu2.1.20377_001">
    <property type="protein sequence ID" value="Aqu2.1.20377_001"/>
    <property type="gene ID" value="Aqu2.1.20377"/>
</dbReference>
<dbReference type="InterPro" id="IPR002104">
    <property type="entry name" value="Integrase_catalytic"/>
</dbReference>
<keyword evidence="2" id="KW-0732">Signal</keyword>
<accession>A0A1X7TYP9</accession>
<gene>
    <name evidence="4" type="primary">105314192</name>
</gene>
<reference evidence="4" key="2">
    <citation type="submission" date="2017-05" db="UniProtKB">
        <authorList>
            <consortium name="EnsemblMetazoa"/>
        </authorList>
    </citation>
    <scope>IDENTIFICATION</scope>
</reference>
<evidence type="ECO:0000259" key="3">
    <source>
        <dbReference type="PROSITE" id="PS51898"/>
    </source>
</evidence>
<dbReference type="InterPro" id="IPR011010">
    <property type="entry name" value="DNA_brk_join_enz"/>
</dbReference>
<dbReference type="SUPFAM" id="SSF56349">
    <property type="entry name" value="DNA breaking-rejoining enzymes"/>
    <property type="match status" value="1"/>
</dbReference>
<proteinExistence type="predicted"/>
<keyword evidence="5" id="KW-1185">Reference proteome</keyword>
<evidence type="ECO:0000313" key="4">
    <source>
        <dbReference type="EnsemblMetazoa" id="Aqu2.1.20377_001"/>
    </source>
</evidence>
<keyword evidence="1" id="KW-0233">DNA recombination</keyword>
<dbReference type="PROSITE" id="PS51898">
    <property type="entry name" value="TYR_RECOMBINASE"/>
    <property type="match status" value="1"/>
</dbReference>
<dbReference type="PANTHER" id="PTHR34605:SF3">
    <property type="entry name" value="P CELL-TYPE AGGLUTINATION PROTEIN MAP4-LIKE-RELATED"/>
    <property type="match status" value="1"/>
</dbReference>
<dbReference type="Gene3D" id="1.10.443.10">
    <property type="entry name" value="Intergrase catalytic core"/>
    <property type="match status" value="1"/>
</dbReference>
<dbReference type="EnsemblMetazoa" id="XM_011408202.1">
    <property type="protein sequence ID" value="XP_011406504.1"/>
    <property type="gene ID" value="LOC105314192"/>
</dbReference>